<dbReference type="AlphaFoldDB" id="A0A9Q0KC90"/>
<reference evidence="1" key="1">
    <citation type="journal article" date="2023" name="Plant J.">
        <title>The genome of the king protea, Protea cynaroides.</title>
        <authorList>
            <person name="Chang J."/>
            <person name="Duong T.A."/>
            <person name="Schoeman C."/>
            <person name="Ma X."/>
            <person name="Roodt D."/>
            <person name="Barker N."/>
            <person name="Li Z."/>
            <person name="Van de Peer Y."/>
            <person name="Mizrachi E."/>
        </authorList>
    </citation>
    <scope>NUCLEOTIDE SEQUENCE</scope>
    <source>
        <tissue evidence="1">Young leaves</tissue>
    </source>
</reference>
<gene>
    <name evidence="1" type="ORF">NE237_014402</name>
</gene>
<keyword evidence="2" id="KW-1185">Reference proteome</keyword>
<protein>
    <submittedName>
        <fullName evidence="1">Uncharacterized protein</fullName>
    </submittedName>
</protein>
<evidence type="ECO:0000313" key="2">
    <source>
        <dbReference type="Proteomes" id="UP001141806"/>
    </source>
</evidence>
<dbReference type="Proteomes" id="UP001141806">
    <property type="component" value="Unassembled WGS sequence"/>
</dbReference>
<comment type="caution">
    <text evidence="1">The sequence shown here is derived from an EMBL/GenBank/DDBJ whole genome shotgun (WGS) entry which is preliminary data.</text>
</comment>
<organism evidence="1 2">
    <name type="scientific">Protea cynaroides</name>
    <dbReference type="NCBI Taxonomy" id="273540"/>
    <lineage>
        <taxon>Eukaryota</taxon>
        <taxon>Viridiplantae</taxon>
        <taxon>Streptophyta</taxon>
        <taxon>Embryophyta</taxon>
        <taxon>Tracheophyta</taxon>
        <taxon>Spermatophyta</taxon>
        <taxon>Magnoliopsida</taxon>
        <taxon>Proteales</taxon>
        <taxon>Proteaceae</taxon>
        <taxon>Protea</taxon>
    </lineage>
</organism>
<name>A0A9Q0KC90_9MAGN</name>
<evidence type="ECO:0000313" key="1">
    <source>
        <dbReference type="EMBL" id="KAJ4967701.1"/>
    </source>
</evidence>
<accession>A0A9Q0KC90</accession>
<sequence>MEYWADAPLKMEKPGWDPDFADKAYWEVMKDNRPDVNVSHVEGKSCSSCIVLKFPWRLITIYMNLDLSNTISRGFIQRRMRKHLESLEKVLQKSGIGEDEQNKKGQLAKDAST</sequence>
<dbReference type="EMBL" id="JAMYWD010000006">
    <property type="protein sequence ID" value="KAJ4967701.1"/>
    <property type="molecule type" value="Genomic_DNA"/>
</dbReference>
<dbReference type="OrthoDB" id="148331at2759"/>
<proteinExistence type="predicted"/>